<dbReference type="SUPFAM" id="SSF49452">
    <property type="entry name" value="Starch-binding domain-like"/>
    <property type="match status" value="1"/>
</dbReference>
<dbReference type="PROSITE" id="PS51257">
    <property type="entry name" value="PROKAR_LIPOPROTEIN"/>
    <property type="match status" value="1"/>
</dbReference>
<proteinExistence type="predicted"/>
<evidence type="ECO:0000313" key="2">
    <source>
        <dbReference type="Proteomes" id="UP000317421"/>
    </source>
</evidence>
<dbReference type="AlphaFoldDB" id="A0A5C6AE12"/>
<dbReference type="Pfam" id="PF13620">
    <property type="entry name" value="CarboxypepD_reg"/>
    <property type="match status" value="1"/>
</dbReference>
<comment type="caution">
    <text evidence="1">The sequence shown here is derived from an EMBL/GenBank/DDBJ whole genome shotgun (WGS) entry which is preliminary data.</text>
</comment>
<evidence type="ECO:0000313" key="1">
    <source>
        <dbReference type="EMBL" id="TWT97656.1"/>
    </source>
</evidence>
<dbReference type="RefSeq" id="WP_146444572.1">
    <property type="nucleotide sequence ID" value="NZ_SJPR01000002.1"/>
</dbReference>
<organism evidence="1 2">
    <name type="scientific">Botrimarina colliarenosi</name>
    <dbReference type="NCBI Taxonomy" id="2528001"/>
    <lineage>
        <taxon>Bacteria</taxon>
        <taxon>Pseudomonadati</taxon>
        <taxon>Planctomycetota</taxon>
        <taxon>Planctomycetia</taxon>
        <taxon>Pirellulales</taxon>
        <taxon>Lacipirellulaceae</taxon>
        <taxon>Botrimarina</taxon>
    </lineage>
</organism>
<dbReference type="EMBL" id="SJPR01000002">
    <property type="protein sequence ID" value="TWT97656.1"/>
    <property type="molecule type" value="Genomic_DNA"/>
</dbReference>
<reference evidence="1 2" key="1">
    <citation type="submission" date="2019-02" db="EMBL/GenBank/DDBJ databases">
        <title>Deep-cultivation of Planctomycetes and their phenomic and genomic characterization uncovers novel biology.</title>
        <authorList>
            <person name="Wiegand S."/>
            <person name="Jogler M."/>
            <person name="Boedeker C."/>
            <person name="Pinto D."/>
            <person name="Vollmers J."/>
            <person name="Rivas-Marin E."/>
            <person name="Kohn T."/>
            <person name="Peeters S.H."/>
            <person name="Heuer A."/>
            <person name="Rast P."/>
            <person name="Oberbeckmann S."/>
            <person name="Bunk B."/>
            <person name="Jeske O."/>
            <person name="Meyerdierks A."/>
            <person name="Storesund J.E."/>
            <person name="Kallscheuer N."/>
            <person name="Luecker S."/>
            <person name="Lage O.M."/>
            <person name="Pohl T."/>
            <person name="Merkel B.J."/>
            <person name="Hornburger P."/>
            <person name="Mueller R.-W."/>
            <person name="Bruemmer F."/>
            <person name="Labrenz M."/>
            <person name="Spormann A.M."/>
            <person name="Op Den Camp H."/>
            <person name="Overmann J."/>
            <person name="Amann R."/>
            <person name="Jetten M.S.M."/>
            <person name="Mascher T."/>
            <person name="Medema M.H."/>
            <person name="Devos D.P."/>
            <person name="Kaster A.-K."/>
            <person name="Ovreas L."/>
            <person name="Rohde M."/>
            <person name="Galperin M.Y."/>
            <person name="Jogler C."/>
        </authorList>
    </citation>
    <scope>NUCLEOTIDE SEQUENCE [LARGE SCALE GENOMIC DNA]</scope>
    <source>
        <strain evidence="1 2">Pla108</strain>
    </source>
</reference>
<dbReference type="Proteomes" id="UP000317421">
    <property type="component" value="Unassembled WGS sequence"/>
</dbReference>
<dbReference type="GO" id="GO:0030246">
    <property type="term" value="F:carbohydrate binding"/>
    <property type="evidence" value="ECO:0007669"/>
    <property type="project" value="InterPro"/>
</dbReference>
<gene>
    <name evidence="1" type="ORF">Pla108_18080</name>
</gene>
<dbReference type="OrthoDB" id="281179at2"/>
<evidence type="ECO:0008006" key="3">
    <source>
        <dbReference type="Google" id="ProtNLM"/>
    </source>
</evidence>
<name>A0A5C6AE12_9BACT</name>
<keyword evidence="2" id="KW-1185">Reference proteome</keyword>
<protein>
    <recommendedName>
        <fullName evidence="3">Carboxypeptidase regulatory-like domain-containing protein</fullName>
    </recommendedName>
</protein>
<dbReference type="InterPro" id="IPR013784">
    <property type="entry name" value="Carb-bd-like_fold"/>
</dbReference>
<accession>A0A5C6AE12</accession>
<dbReference type="Gene3D" id="2.60.40.1120">
    <property type="entry name" value="Carboxypeptidase-like, regulatory domain"/>
    <property type="match status" value="1"/>
</dbReference>
<sequence>MKSRIDHRSPLSLLVSASCLLLVAGCDGPARVKVSGRVSRTDGAPVASARVLFRSQETGSSANGITNAEGHYELGGLKKGDGVPPGRYQVAINESRGGWDNPKPRTINAVYESPTTSGLECVVEASARSQVYDLELKPPSKTK</sequence>